<proteinExistence type="predicted"/>
<dbReference type="Pfam" id="PF04825">
    <property type="entry name" value="Rad21_Rec8_N"/>
    <property type="match status" value="1"/>
</dbReference>
<feature type="region of interest" description="Disordered" evidence="1">
    <location>
        <begin position="237"/>
        <end position="284"/>
    </location>
</feature>
<dbReference type="AlphaFoldDB" id="A0A315VL74"/>
<feature type="domain" description="R" evidence="2">
    <location>
        <begin position="249"/>
        <end position="266"/>
    </location>
</feature>
<dbReference type="Proteomes" id="UP000250572">
    <property type="component" value="Unassembled WGS sequence"/>
</dbReference>
<dbReference type="EMBL" id="NHOQ01001560">
    <property type="protein sequence ID" value="PWA23918.1"/>
    <property type="molecule type" value="Genomic_DNA"/>
</dbReference>
<evidence type="ECO:0000313" key="4">
    <source>
        <dbReference type="Proteomes" id="UP000250572"/>
    </source>
</evidence>
<reference evidence="3 4" key="1">
    <citation type="journal article" date="2018" name="G3 (Bethesda)">
        <title>A High-Quality Reference Genome for the Invasive Mosquitofish Gambusia affinis Using a Chicago Library.</title>
        <authorList>
            <person name="Hoffberg S.L."/>
            <person name="Troendle N.J."/>
            <person name="Glenn T.C."/>
            <person name="Mahmud O."/>
            <person name="Louha S."/>
            <person name="Chalopin D."/>
            <person name="Bennetzen J.L."/>
            <person name="Mauricio R."/>
        </authorList>
    </citation>
    <scope>NUCLEOTIDE SEQUENCE [LARGE SCALE GENOMIC DNA]</scope>
    <source>
        <strain evidence="3">NE01/NJP1002.9</strain>
        <tissue evidence="3">Muscle</tissue>
    </source>
</reference>
<name>A0A315VL74_GAMAF</name>
<feature type="compositionally biased region" description="Basic and acidic residues" evidence="1">
    <location>
        <begin position="246"/>
        <end position="277"/>
    </location>
</feature>
<organism evidence="3 4">
    <name type="scientific">Gambusia affinis</name>
    <name type="common">Western mosquitofish</name>
    <name type="synonym">Heterandria affinis</name>
    <dbReference type="NCBI Taxonomy" id="33528"/>
    <lineage>
        <taxon>Eukaryota</taxon>
        <taxon>Metazoa</taxon>
        <taxon>Chordata</taxon>
        <taxon>Craniata</taxon>
        <taxon>Vertebrata</taxon>
        <taxon>Euteleostomi</taxon>
        <taxon>Actinopterygii</taxon>
        <taxon>Neopterygii</taxon>
        <taxon>Teleostei</taxon>
        <taxon>Neoteleostei</taxon>
        <taxon>Acanthomorphata</taxon>
        <taxon>Ovalentaria</taxon>
        <taxon>Atherinomorphae</taxon>
        <taxon>Cyprinodontiformes</taxon>
        <taxon>Poeciliidae</taxon>
        <taxon>Poeciliinae</taxon>
        <taxon>Gambusia</taxon>
    </lineage>
</organism>
<dbReference type="InterPro" id="IPR017888">
    <property type="entry name" value="CYC/TB1_R_domain"/>
</dbReference>
<feature type="non-terminal residue" evidence="3">
    <location>
        <position position="284"/>
    </location>
</feature>
<gene>
    <name evidence="3" type="ORF">CCH79_00010823</name>
</gene>
<dbReference type="PROSITE" id="PS51370">
    <property type="entry name" value="R"/>
    <property type="match status" value="1"/>
</dbReference>
<comment type="caution">
    <text evidence="3">The sequence shown here is derived from an EMBL/GenBank/DDBJ whole genome shotgun (WGS) entry which is preliminary data.</text>
</comment>
<keyword evidence="4" id="KW-1185">Reference proteome</keyword>
<dbReference type="InterPro" id="IPR006910">
    <property type="entry name" value="Rad21_Rec8_N"/>
</dbReference>
<feature type="compositionally biased region" description="Low complexity" evidence="1">
    <location>
        <begin position="148"/>
        <end position="161"/>
    </location>
</feature>
<evidence type="ECO:0000259" key="2">
    <source>
        <dbReference type="PROSITE" id="PS51370"/>
    </source>
</evidence>
<sequence length="284" mass="32021">MNYVLERVAPPQPGLPQPRFSLYLSSQLQYGIILVYHRQCTILLEELQSILGQLLKQRRSGKRDLSSQSKSAAVLPDALILMENTERAPDPLFGEMLLQDTMPSPTQLMQVPTDGKRAPSRCMSLRITEVLFCLLRQMNWETLRESSPELLEQSSSATSSSPHPENGISASPESITLSEPVAAPAPAIEFDEEDFTDYLPEIVALLLDQPDHFQEGLRKILFLSCSVSYQMLNGGAAALSTGGLEPRQEERRERARERARDRTRERARERTREKTKEMTPSIPE</sequence>
<feature type="region of interest" description="Disordered" evidence="1">
    <location>
        <begin position="146"/>
        <end position="173"/>
    </location>
</feature>
<protein>
    <recommendedName>
        <fullName evidence="2">R domain-containing protein</fullName>
    </recommendedName>
</protein>
<accession>A0A315VL74</accession>
<evidence type="ECO:0000256" key="1">
    <source>
        <dbReference type="SAM" id="MobiDB-lite"/>
    </source>
</evidence>
<evidence type="ECO:0000313" key="3">
    <source>
        <dbReference type="EMBL" id="PWA23918.1"/>
    </source>
</evidence>